<evidence type="ECO:0000256" key="1">
    <source>
        <dbReference type="SAM" id="MobiDB-lite"/>
    </source>
</evidence>
<evidence type="ECO:0000313" key="2">
    <source>
        <dbReference type="EMBL" id="CRK93524.1"/>
    </source>
</evidence>
<proteinExistence type="predicted"/>
<reference evidence="2 3" key="1">
    <citation type="submission" date="2015-04" db="EMBL/GenBank/DDBJ databases">
        <authorList>
            <person name="Syromyatnikov M.Y."/>
            <person name="Popov V.N."/>
        </authorList>
    </citation>
    <scope>NUCLEOTIDE SEQUENCE [LARGE SCALE GENOMIC DNA]</scope>
</reference>
<accession>A0A1J1I1R0</accession>
<keyword evidence="3" id="KW-1185">Reference proteome</keyword>
<gene>
    <name evidence="2" type="ORF">CLUMA_CG007057</name>
</gene>
<sequence length="92" mass="11005">MTHKLLTEDQPLEAQQTLESNKVHNKSHFKNVSRREVSNKTAGSALPSNKKRWRKKEIFIIWVMEPQHVVELIIKWRCRDRMKDAVRNENQL</sequence>
<dbReference type="Proteomes" id="UP000183832">
    <property type="component" value="Unassembled WGS sequence"/>
</dbReference>
<organism evidence="2 3">
    <name type="scientific">Clunio marinus</name>
    <dbReference type="NCBI Taxonomy" id="568069"/>
    <lineage>
        <taxon>Eukaryota</taxon>
        <taxon>Metazoa</taxon>
        <taxon>Ecdysozoa</taxon>
        <taxon>Arthropoda</taxon>
        <taxon>Hexapoda</taxon>
        <taxon>Insecta</taxon>
        <taxon>Pterygota</taxon>
        <taxon>Neoptera</taxon>
        <taxon>Endopterygota</taxon>
        <taxon>Diptera</taxon>
        <taxon>Nematocera</taxon>
        <taxon>Chironomoidea</taxon>
        <taxon>Chironomidae</taxon>
        <taxon>Clunio</taxon>
    </lineage>
</organism>
<evidence type="ECO:0000313" key="3">
    <source>
        <dbReference type="Proteomes" id="UP000183832"/>
    </source>
</evidence>
<feature type="region of interest" description="Disordered" evidence="1">
    <location>
        <begin position="1"/>
        <end position="49"/>
    </location>
</feature>
<dbReference type="EMBL" id="CVRI01000037">
    <property type="protein sequence ID" value="CRK93524.1"/>
    <property type="molecule type" value="Genomic_DNA"/>
</dbReference>
<protein>
    <submittedName>
        <fullName evidence="2">CLUMA_CG007057, isoform A</fullName>
    </submittedName>
</protein>
<name>A0A1J1I1R0_9DIPT</name>
<dbReference type="AlphaFoldDB" id="A0A1J1I1R0"/>
<feature type="compositionally biased region" description="Basic residues" evidence="1">
    <location>
        <begin position="23"/>
        <end position="32"/>
    </location>
</feature>